<dbReference type="AlphaFoldDB" id="A0A919EN64"/>
<dbReference type="PANTHER" id="PTHR43433">
    <property type="entry name" value="HYDROLASE, ALPHA/BETA FOLD FAMILY PROTEIN"/>
    <property type="match status" value="1"/>
</dbReference>
<feature type="domain" description="AB hydrolase-1" evidence="2">
    <location>
        <begin position="24"/>
        <end position="275"/>
    </location>
</feature>
<dbReference type="Pfam" id="PF00561">
    <property type="entry name" value="Abhydrolase_1"/>
    <property type="match status" value="1"/>
</dbReference>
<dbReference type="SUPFAM" id="SSF53474">
    <property type="entry name" value="alpha/beta-Hydrolases"/>
    <property type="match status" value="1"/>
</dbReference>
<dbReference type="Proteomes" id="UP000623842">
    <property type="component" value="Unassembled WGS sequence"/>
</dbReference>
<keyword evidence="4" id="KW-1185">Reference proteome</keyword>
<evidence type="ECO:0000256" key="1">
    <source>
        <dbReference type="SAM" id="MobiDB-lite"/>
    </source>
</evidence>
<organism evidence="3 4">
    <name type="scientific">Thalassotalea marina</name>
    <dbReference type="NCBI Taxonomy" id="1673741"/>
    <lineage>
        <taxon>Bacteria</taxon>
        <taxon>Pseudomonadati</taxon>
        <taxon>Pseudomonadota</taxon>
        <taxon>Gammaproteobacteria</taxon>
        <taxon>Alteromonadales</taxon>
        <taxon>Colwelliaceae</taxon>
        <taxon>Thalassotalea</taxon>
    </lineage>
</organism>
<reference evidence="3" key="2">
    <citation type="submission" date="2020-09" db="EMBL/GenBank/DDBJ databases">
        <authorList>
            <person name="Sun Q."/>
            <person name="Kim S."/>
        </authorList>
    </citation>
    <scope>NUCLEOTIDE SEQUENCE</scope>
    <source>
        <strain evidence="3">KCTC 42731</strain>
    </source>
</reference>
<dbReference type="InterPro" id="IPR000073">
    <property type="entry name" value="AB_hydrolase_1"/>
</dbReference>
<dbReference type="RefSeq" id="WP_189772815.1">
    <property type="nucleotide sequence ID" value="NZ_BNCK01000008.1"/>
</dbReference>
<feature type="compositionally biased region" description="Basic residues" evidence="1">
    <location>
        <begin position="296"/>
        <end position="305"/>
    </location>
</feature>
<evidence type="ECO:0000313" key="4">
    <source>
        <dbReference type="Proteomes" id="UP000623842"/>
    </source>
</evidence>
<proteinExistence type="predicted"/>
<dbReference type="PANTHER" id="PTHR43433:SF5">
    <property type="entry name" value="AB HYDROLASE-1 DOMAIN-CONTAINING PROTEIN"/>
    <property type="match status" value="1"/>
</dbReference>
<evidence type="ECO:0000313" key="3">
    <source>
        <dbReference type="EMBL" id="GHG01408.1"/>
    </source>
</evidence>
<protein>
    <submittedName>
        <fullName evidence="3">Alpha/beta hydrolase</fullName>
    </submittedName>
</protein>
<accession>A0A919EN64</accession>
<dbReference type="InterPro" id="IPR050471">
    <property type="entry name" value="AB_hydrolase"/>
</dbReference>
<feature type="region of interest" description="Disordered" evidence="1">
    <location>
        <begin position="296"/>
        <end position="316"/>
    </location>
</feature>
<sequence>MKNNVVTPSGISLHYEDAGRKSAPAIILIMGLGAQMTAWPDELYYGLVNKGFRVIRFDNRDVGKSSHLNHHQAPNIVKTWLSRKFSLPVKTPYNLDDMADDVLAIMKARKIKKAHIVGASMGGMIAQILAAKHKKRVLSLVSIMSSSHAPFISKENLALLIKLAKFQQNTPEAAIEYNIKLNQLISSKTHLPDIDTLRNKALNHVRRGHNPQGVKRQLAAMTASGCRKHLNTKIKVPTLVIHGANDPVISVNKGQETAQHIKKAKLKVIEDMAHDFPLPLMKKLTKQITKHVKKAERKRQQKLVKKQTSLTPINQH</sequence>
<dbReference type="GO" id="GO:0046503">
    <property type="term" value="P:glycerolipid catabolic process"/>
    <property type="evidence" value="ECO:0007669"/>
    <property type="project" value="TreeGrafter"/>
</dbReference>
<dbReference type="InterPro" id="IPR029058">
    <property type="entry name" value="AB_hydrolase_fold"/>
</dbReference>
<gene>
    <name evidence="3" type="ORF">GCM10017161_32620</name>
</gene>
<name>A0A919EN64_9GAMM</name>
<keyword evidence="3" id="KW-0378">Hydrolase</keyword>
<feature type="compositionally biased region" description="Polar residues" evidence="1">
    <location>
        <begin position="306"/>
        <end position="316"/>
    </location>
</feature>
<dbReference type="GO" id="GO:0004806">
    <property type="term" value="F:triacylglycerol lipase activity"/>
    <property type="evidence" value="ECO:0007669"/>
    <property type="project" value="TreeGrafter"/>
</dbReference>
<evidence type="ECO:0000259" key="2">
    <source>
        <dbReference type="Pfam" id="PF00561"/>
    </source>
</evidence>
<comment type="caution">
    <text evidence="3">The sequence shown here is derived from an EMBL/GenBank/DDBJ whole genome shotgun (WGS) entry which is preliminary data.</text>
</comment>
<dbReference type="EMBL" id="BNCK01000008">
    <property type="protein sequence ID" value="GHG01408.1"/>
    <property type="molecule type" value="Genomic_DNA"/>
</dbReference>
<reference evidence="3" key="1">
    <citation type="journal article" date="2014" name="Int. J. Syst. Evol. Microbiol.">
        <title>Complete genome sequence of Corynebacterium casei LMG S-19264T (=DSM 44701T), isolated from a smear-ripened cheese.</title>
        <authorList>
            <consortium name="US DOE Joint Genome Institute (JGI-PGF)"/>
            <person name="Walter F."/>
            <person name="Albersmeier A."/>
            <person name="Kalinowski J."/>
            <person name="Ruckert C."/>
        </authorList>
    </citation>
    <scope>NUCLEOTIDE SEQUENCE</scope>
    <source>
        <strain evidence="3">KCTC 42731</strain>
    </source>
</reference>
<dbReference type="Gene3D" id="3.40.50.1820">
    <property type="entry name" value="alpha/beta hydrolase"/>
    <property type="match status" value="1"/>
</dbReference>